<dbReference type="Gene3D" id="2.60.40.420">
    <property type="entry name" value="Cupredoxins - blue copper proteins"/>
    <property type="match status" value="1"/>
</dbReference>
<evidence type="ECO:0000256" key="5">
    <source>
        <dbReference type="ARBA" id="ARBA00023136"/>
    </source>
</evidence>
<dbReference type="CDD" id="cd11019">
    <property type="entry name" value="OsENODL1_like"/>
    <property type="match status" value="1"/>
</dbReference>
<feature type="compositionally biased region" description="Low complexity" evidence="10">
    <location>
        <begin position="277"/>
        <end position="286"/>
    </location>
</feature>
<dbReference type="PRINTS" id="PR01217">
    <property type="entry name" value="PRICHEXTENSN"/>
</dbReference>
<comment type="similarity">
    <text evidence="9">Belongs to the early nodulin-like (ENODL) family.</text>
</comment>
<comment type="caution">
    <text evidence="13">The sequence shown here is derived from an EMBL/GenBank/DDBJ whole genome shotgun (WGS) entry which is preliminary data.</text>
</comment>
<keyword evidence="11" id="KW-0812">Transmembrane</keyword>
<evidence type="ECO:0000256" key="8">
    <source>
        <dbReference type="ARBA" id="ARBA00023288"/>
    </source>
</evidence>
<feature type="transmembrane region" description="Helical" evidence="11">
    <location>
        <begin position="66"/>
        <end position="87"/>
    </location>
</feature>
<dbReference type="SUPFAM" id="SSF49503">
    <property type="entry name" value="Cupredoxins"/>
    <property type="match status" value="1"/>
</dbReference>
<accession>A0AAV5E8Z8</accession>
<evidence type="ECO:0000256" key="10">
    <source>
        <dbReference type="SAM" id="MobiDB-lite"/>
    </source>
</evidence>
<dbReference type="PANTHER" id="PTHR33021:SF186">
    <property type="entry name" value="EARLY NODULIN-LIKE PROTEIN 9"/>
    <property type="match status" value="1"/>
</dbReference>
<evidence type="ECO:0000256" key="7">
    <source>
        <dbReference type="ARBA" id="ARBA00023180"/>
    </source>
</evidence>
<feature type="domain" description="Phytocyanin" evidence="12">
    <location>
        <begin position="83"/>
        <end position="186"/>
    </location>
</feature>
<keyword evidence="4" id="KW-0732">Signal</keyword>
<evidence type="ECO:0000256" key="3">
    <source>
        <dbReference type="ARBA" id="ARBA00022622"/>
    </source>
</evidence>
<dbReference type="PROSITE" id="PS51485">
    <property type="entry name" value="PHYTOCYANIN"/>
    <property type="match status" value="1"/>
</dbReference>
<protein>
    <recommendedName>
        <fullName evidence="12">Phytocyanin domain-containing protein</fullName>
    </recommendedName>
</protein>
<dbReference type="InterPro" id="IPR039391">
    <property type="entry name" value="Phytocyanin-like"/>
</dbReference>
<keyword evidence="6" id="KW-1015">Disulfide bond</keyword>
<dbReference type="GO" id="GO:0098552">
    <property type="term" value="C:side of membrane"/>
    <property type="evidence" value="ECO:0007669"/>
    <property type="project" value="UniProtKB-KW"/>
</dbReference>
<dbReference type="InterPro" id="IPR003245">
    <property type="entry name" value="Phytocyanin_dom"/>
</dbReference>
<dbReference type="InterPro" id="IPR008972">
    <property type="entry name" value="Cupredoxin"/>
</dbReference>
<name>A0AAV5E8Z8_ELECO</name>
<reference evidence="13" key="2">
    <citation type="submission" date="2021-12" db="EMBL/GenBank/DDBJ databases">
        <title>Resequencing data analysis of finger millet.</title>
        <authorList>
            <person name="Hatakeyama M."/>
            <person name="Aluri S."/>
            <person name="Balachadran M.T."/>
            <person name="Sivarajan S.R."/>
            <person name="Poveda L."/>
            <person name="Shimizu-Inatsugi R."/>
            <person name="Schlapbach R."/>
            <person name="Sreeman S.M."/>
            <person name="Shimizu K.K."/>
        </authorList>
    </citation>
    <scope>NUCLEOTIDE SEQUENCE</scope>
</reference>
<evidence type="ECO:0000256" key="1">
    <source>
        <dbReference type="ARBA" id="ARBA00004609"/>
    </source>
</evidence>
<dbReference type="InterPro" id="IPR041846">
    <property type="entry name" value="ENL_dom"/>
</dbReference>
<gene>
    <name evidence="13" type="primary">gb06288</name>
    <name evidence="13" type="ORF">PR202_gb06288</name>
</gene>
<proteinExistence type="inferred from homology"/>
<dbReference type="GO" id="GO:0005886">
    <property type="term" value="C:plasma membrane"/>
    <property type="evidence" value="ECO:0007669"/>
    <property type="project" value="UniProtKB-SubCell"/>
</dbReference>
<evidence type="ECO:0000259" key="12">
    <source>
        <dbReference type="PROSITE" id="PS51485"/>
    </source>
</evidence>
<feature type="compositionally biased region" description="Pro residues" evidence="10">
    <location>
        <begin position="193"/>
        <end position="251"/>
    </location>
</feature>
<dbReference type="Proteomes" id="UP001054889">
    <property type="component" value="Unassembled WGS sequence"/>
</dbReference>
<keyword evidence="7" id="KW-0325">Glycoprotein</keyword>
<keyword evidence="2" id="KW-1003">Cell membrane</keyword>
<keyword evidence="8" id="KW-0449">Lipoprotein</keyword>
<evidence type="ECO:0000256" key="4">
    <source>
        <dbReference type="ARBA" id="ARBA00022729"/>
    </source>
</evidence>
<feature type="compositionally biased region" description="Pro residues" evidence="10">
    <location>
        <begin position="258"/>
        <end position="276"/>
    </location>
</feature>
<sequence length="335" mass="33860">MLWKHSSMWPWKAKHPQLVKPQALTPTNTHRVRLLRTHNPEEGALPGTSSISILLLGMAKFTARRYGLGLACFAAAVAMAGATQFTVGGANGWSVPPAGAESLNAWAMKNRFQIGDKLLFVYPSDQDSVLLVEPSDYNACNTSSYDKKFTDGSTVFTLDRSGAFFFISGVDANCRANEKLIVMVLAAGRNATAPPPTTPPPSSATPPPSSPSAPPPASPSPPPPVPNPPAPATAPPPHPSPTTPASAPPPASSSTPAATPPSTTPPSPPAGAPPPASSAGSPAPGTRGNGTTAGTKPSPAAGSGHHQNGAGVTVSAGLVGSVTACIVGFFATLAL</sequence>
<reference evidence="13" key="1">
    <citation type="journal article" date="2018" name="DNA Res.">
        <title>Multiple hybrid de novo genome assembly of finger millet, an orphan allotetraploid crop.</title>
        <authorList>
            <person name="Hatakeyama M."/>
            <person name="Aluri S."/>
            <person name="Balachadran M.T."/>
            <person name="Sivarajan S.R."/>
            <person name="Patrignani A."/>
            <person name="Gruter S."/>
            <person name="Poveda L."/>
            <person name="Shimizu-Inatsugi R."/>
            <person name="Baeten J."/>
            <person name="Francoijs K.J."/>
            <person name="Nataraja K.N."/>
            <person name="Reddy Y.A.N."/>
            <person name="Phadnis S."/>
            <person name="Ravikumar R.L."/>
            <person name="Schlapbach R."/>
            <person name="Sreeman S.M."/>
            <person name="Shimizu K.K."/>
        </authorList>
    </citation>
    <scope>NUCLEOTIDE SEQUENCE</scope>
</reference>
<comment type="subcellular location">
    <subcellularLocation>
        <location evidence="1">Cell membrane</location>
        <topology evidence="1">Lipid-anchor</topology>
        <topology evidence="1">GPI-anchor</topology>
    </subcellularLocation>
</comment>
<feature type="region of interest" description="Disordered" evidence="10">
    <location>
        <begin position="192"/>
        <end position="310"/>
    </location>
</feature>
<dbReference type="FunFam" id="2.60.40.420:FF:000066">
    <property type="entry name" value="Early nodulin-like protein 9"/>
    <property type="match status" value="1"/>
</dbReference>
<dbReference type="GO" id="GO:0009055">
    <property type="term" value="F:electron transfer activity"/>
    <property type="evidence" value="ECO:0007669"/>
    <property type="project" value="InterPro"/>
</dbReference>
<evidence type="ECO:0000256" key="6">
    <source>
        <dbReference type="ARBA" id="ARBA00023157"/>
    </source>
</evidence>
<keyword evidence="14" id="KW-1185">Reference proteome</keyword>
<evidence type="ECO:0000256" key="11">
    <source>
        <dbReference type="SAM" id="Phobius"/>
    </source>
</evidence>
<evidence type="ECO:0000313" key="13">
    <source>
        <dbReference type="EMBL" id="GJN19055.1"/>
    </source>
</evidence>
<evidence type="ECO:0000256" key="9">
    <source>
        <dbReference type="ARBA" id="ARBA00035011"/>
    </source>
</evidence>
<evidence type="ECO:0000313" key="14">
    <source>
        <dbReference type="Proteomes" id="UP001054889"/>
    </source>
</evidence>
<dbReference type="AlphaFoldDB" id="A0AAV5E8Z8"/>
<keyword evidence="5 11" id="KW-0472">Membrane</keyword>
<dbReference type="Pfam" id="PF02298">
    <property type="entry name" value="Cu_bind_like"/>
    <property type="match status" value="1"/>
</dbReference>
<dbReference type="EMBL" id="BQKI01000074">
    <property type="protein sequence ID" value="GJN19055.1"/>
    <property type="molecule type" value="Genomic_DNA"/>
</dbReference>
<keyword evidence="3" id="KW-0336">GPI-anchor</keyword>
<dbReference type="PANTHER" id="PTHR33021">
    <property type="entry name" value="BLUE COPPER PROTEIN"/>
    <property type="match status" value="1"/>
</dbReference>
<organism evidence="13 14">
    <name type="scientific">Eleusine coracana subsp. coracana</name>
    <dbReference type="NCBI Taxonomy" id="191504"/>
    <lineage>
        <taxon>Eukaryota</taxon>
        <taxon>Viridiplantae</taxon>
        <taxon>Streptophyta</taxon>
        <taxon>Embryophyta</taxon>
        <taxon>Tracheophyta</taxon>
        <taxon>Spermatophyta</taxon>
        <taxon>Magnoliopsida</taxon>
        <taxon>Liliopsida</taxon>
        <taxon>Poales</taxon>
        <taxon>Poaceae</taxon>
        <taxon>PACMAD clade</taxon>
        <taxon>Chloridoideae</taxon>
        <taxon>Cynodonteae</taxon>
        <taxon>Eleusininae</taxon>
        <taxon>Eleusine</taxon>
    </lineage>
</organism>
<evidence type="ECO:0000256" key="2">
    <source>
        <dbReference type="ARBA" id="ARBA00022475"/>
    </source>
</evidence>
<keyword evidence="11" id="KW-1133">Transmembrane helix</keyword>